<name>B8IDN4_METNO</name>
<dbReference type="RefSeq" id="WP_015927316.1">
    <property type="nucleotide sequence ID" value="NC_011894.1"/>
</dbReference>
<keyword evidence="2" id="KW-1185">Reference proteome</keyword>
<gene>
    <name evidence="1" type="ordered locus">Mnod_0569</name>
</gene>
<reference evidence="1 2" key="1">
    <citation type="submission" date="2009-01" db="EMBL/GenBank/DDBJ databases">
        <title>Complete sequence of chromosome of Methylobacterium nodulans ORS 2060.</title>
        <authorList>
            <consortium name="US DOE Joint Genome Institute"/>
            <person name="Lucas S."/>
            <person name="Copeland A."/>
            <person name="Lapidus A."/>
            <person name="Glavina del Rio T."/>
            <person name="Dalin E."/>
            <person name="Tice H."/>
            <person name="Bruce D."/>
            <person name="Goodwin L."/>
            <person name="Pitluck S."/>
            <person name="Sims D."/>
            <person name="Brettin T."/>
            <person name="Detter J.C."/>
            <person name="Han C."/>
            <person name="Larimer F."/>
            <person name="Land M."/>
            <person name="Hauser L."/>
            <person name="Kyrpides N."/>
            <person name="Ivanova N."/>
            <person name="Marx C.J."/>
            <person name="Richardson P."/>
        </authorList>
    </citation>
    <scope>NUCLEOTIDE SEQUENCE [LARGE SCALE GENOMIC DNA]</scope>
    <source>
        <strain evidence="2">LMG 21967 / CNCM I-2342 / ORS 2060</strain>
    </source>
</reference>
<dbReference type="eggNOG" id="ENOG5032MYI">
    <property type="taxonomic scope" value="Bacteria"/>
</dbReference>
<dbReference type="OrthoDB" id="8006150at2"/>
<evidence type="ECO:0000313" key="2">
    <source>
        <dbReference type="Proteomes" id="UP000008207"/>
    </source>
</evidence>
<accession>B8IDN4</accession>
<protein>
    <submittedName>
        <fullName evidence="1">Uncharacterized protein</fullName>
    </submittedName>
</protein>
<dbReference type="KEGG" id="mno:Mnod_0569"/>
<evidence type="ECO:0000313" key="1">
    <source>
        <dbReference type="EMBL" id="ACL55606.1"/>
    </source>
</evidence>
<sequence length="243" mass="24422">MATMLYTVLAASGGWVAGQEVAIGSQIALTDVEARYELDLGTIAPTGQEPPQPPPPPALLDGDLIETRRGSLDRAIVIAALEVFLTRVGGGIAQYVDARDAALVASLSAQGATLAGLRAALVGTADAQHDTLGKLQTALAGLSATLADKAAASELAALDARTNHLDNTSDATKAQPGNPIGDAIAAAALKGRLLAKTTAPALGDLADGQWSLICDTSTTPPTFVLAARVGGALSTFVLNPPAA</sequence>
<dbReference type="EMBL" id="CP001349">
    <property type="protein sequence ID" value="ACL55606.1"/>
    <property type="molecule type" value="Genomic_DNA"/>
</dbReference>
<dbReference type="HOGENOM" id="CLU_099816_0_0_5"/>
<organism evidence="1 2">
    <name type="scientific">Methylobacterium nodulans (strain LMG 21967 / CNCM I-2342 / ORS 2060)</name>
    <dbReference type="NCBI Taxonomy" id="460265"/>
    <lineage>
        <taxon>Bacteria</taxon>
        <taxon>Pseudomonadati</taxon>
        <taxon>Pseudomonadota</taxon>
        <taxon>Alphaproteobacteria</taxon>
        <taxon>Hyphomicrobiales</taxon>
        <taxon>Methylobacteriaceae</taxon>
        <taxon>Methylobacterium</taxon>
    </lineage>
</organism>
<dbReference type="AlphaFoldDB" id="B8IDN4"/>
<dbReference type="STRING" id="460265.Mnod_0569"/>
<proteinExistence type="predicted"/>
<dbReference type="Proteomes" id="UP000008207">
    <property type="component" value="Chromosome"/>
</dbReference>